<sequence>MEIIGNCKNTLKRLALKCDRGQALSSCLEICSNLEDLYYEDDRFVPRTYEDYHYMDAGYDAQDEEEPEPLPPGPFQLRQLVIQCQGTNLDIPFMIMKCPRLESFHLRYQNLDIEHWLPCILKALYEHCPNLHTAGISFGGASHPIAWIPAKAQHDIVGDSGQLRELTFNAYRTDIMEDLRAMVDKSRTSLVKFDARNNHRAATLCQTLITAQINNLRELWCAPVGDRPTLDLLKTLIESSPHLEKVVVPNGAMSDTILSALAQLPNLVELRFHVDNRVSHDGLASLFSQ</sequence>
<dbReference type="AlphaFoldDB" id="A0A068SE60"/>
<protein>
    <recommendedName>
        <fullName evidence="3">F-box domain-containing protein</fullName>
    </recommendedName>
</protein>
<dbReference type="Gene3D" id="3.80.10.10">
    <property type="entry name" value="Ribonuclease Inhibitor"/>
    <property type="match status" value="1"/>
</dbReference>
<dbReference type="SUPFAM" id="SSF52047">
    <property type="entry name" value="RNI-like"/>
    <property type="match status" value="1"/>
</dbReference>
<dbReference type="VEuPathDB" id="FungiDB:LCOR_10333.1"/>
<evidence type="ECO:0008006" key="3">
    <source>
        <dbReference type="Google" id="ProtNLM"/>
    </source>
</evidence>
<keyword evidence="2" id="KW-1185">Reference proteome</keyword>
<accession>A0A068SE60</accession>
<proteinExistence type="predicted"/>
<dbReference type="Proteomes" id="UP000027586">
    <property type="component" value="Unassembled WGS sequence"/>
</dbReference>
<dbReference type="InterPro" id="IPR032675">
    <property type="entry name" value="LRR_dom_sf"/>
</dbReference>
<evidence type="ECO:0000313" key="2">
    <source>
        <dbReference type="Proteomes" id="UP000027586"/>
    </source>
</evidence>
<name>A0A068SE60_9FUNG</name>
<reference evidence="1" key="1">
    <citation type="submission" date="2013-08" db="EMBL/GenBank/DDBJ databases">
        <title>Gene expansion shapes genome architecture in the human pathogen Lichtheimia corymbifera: an evolutionary genomics analysis in the ancient terrestrial Mucorales (Mucoromycotina).</title>
        <authorList>
            <person name="Schwartze V.U."/>
            <person name="Winter S."/>
            <person name="Shelest E."/>
            <person name="Marcet-Houben M."/>
            <person name="Horn F."/>
            <person name="Wehner S."/>
            <person name="Hoffmann K."/>
            <person name="Riege K."/>
            <person name="Sammeth M."/>
            <person name="Nowrousian M."/>
            <person name="Valiante V."/>
            <person name="Linde J."/>
            <person name="Jacobsen I.D."/>
            <person name="Marz M."/>
            <person name="Brakhage A.A."/>
            <person name="Gabaldon T."/>
            <person name="Bocker S."/>
            <person name="Voigt K."/>
        </authorList>
    </citation>
    <scope>NUCLEOTIDE SEQUENCE [LARGE SCALE GENOMIC DNA]</scope>
    <source>
        <strain evidence="1">FSU 9682</strain>
    </source>
</reference>
<comment type="caution">
    <text evidence="1">The sequence shown here is derived from an EMBL/GenBank/DDBJ whole genome shotgun (WGS) entry which is preliminary data.</text>
</comment>
<gene>
    <name evidence="1" type="ORF">LCOR_10333.1</name>
</gene>
<evidence type="ECO:0000313" key="1">
    <source>
        <dbReference type="EMBL" id="CDH59521.1"/>
    </source>
</evidence>
<organism evidence="1 2">
    <name type="scientific">Lichtheimia corymbifera JMRC:FSU:9682</name>
    <dbReference type="NCBI Taxonomy" id="1263082"/>
    <lineage>
        <taxon>Eukaryota</taxon>
        <taxon>Fungi</taxon>
        <taxon>Fungi incertae sedis</taxon>
        <taxon>Mucoromycota</taxon>
        <taxon>Mucoromycotina</taxon>
        <taxon>Mucoromycetes</taxon>
        <taxon>Mucorales</taxon>
        <taxon>Lichtheimiaceae</taxon>
        <taxon>Lichtheimia</taxon>
    </lineage>
</organism>
<dbReference type="EMBL" id="CBTN010000071">
    <property type="protein sequence ID" value="CDH59521.1"/>
    <property type="molecule type" value="Genomic_DNA"/>
</dbReference>
<dbReference type="OrthoDB" id="2281752at2759"/>